<reference evidence="4" key="1">
    <citation type="submission" date="2018-03" db="EMBL/GenBank/DDBJ databases">
        <authorList>
            <person name="Sun L."/>
            <person name="Liu H."/>
            <person name="Chen W."/>
            <person name="Huang K."/>
            <person name="Liu W."/>
            <person name="Gao X."/>
        </authorList>
    </citation>
    <scope>NUCLEOTIDE SEQUENCE [LARGE SCALE GENOMIC DNA]</scope>
    <source>
        <strain evidence="4">SH9</strain>
    </source>
</reference>
<evidence type="ECO:0000256" key="2">
    <source>
        <dbReference type="SAM" id="Phobius"/>
    </source>
</evidence>
<proteinExistence type="predicted"/>
<feature type="transmembrane region" description="Helical" evidence="2">
    <location>
        <begin position="78"/>
        <end position="101"/>
    </location>
</feature>
<evidence type="ECO:0000313" key="3">
    <source>
        <dbReference type="EMBL" id="PSC06638.1"/>
    </source>
</evidence>
<dbReference type="Proteomes" id="UP000239772">
    <property type="component" value="Unassembled WGS sequence"/>
</dbReference>
<dbReference type="RefSeq" id="WP_106335017.1">
    <property type="nucleotide sequence ID" value="NZ_PVZS01000002.1"/>
</dbReference>
<keyword evidence="4" id="KW-1185">Reference proteome</keyword>
<feature type="region of interest" description="Disordered" evidence="1">
    <location>
        <begin position="1"/>
        <end position="22"/>
    </location>
</feature>
<keyword evidence="2" id="KW-0472">Membrane</keyword>
<dbReference type="EMBL" id="PVZS01000002">
    <property type="protein sequence ID" value="PSC06638.1"/>
    <property type="molecule type" value="Genomic_DNA"/>
</dbReference>
<gene>
    <name evidence="3" type="ORF">SLNSH_02175</name>
</gene>
<accession>A0A2T1HYH9</accession>
<sequence>MRQGDTFDTIHHRSPIAGPLRPEGFGRLRGRGLGSRWPSFRFDQIDLMADGVMDTSGCRSIDEEGPTMMMNGWSMGSWMTGMGLIWLLVVLCLVLGAAALVKYLMQD</sequence>
<protein>
    <submittedName>
        <fullName evidence="3">Uncharacterized protein</fullName>
    </submittedName>
</protein>
<comment type="caution">
    <text evidence="3">The sequence shown here is derived from an EMBL/GenBank/DDBJ whole genome shotgun (WGS) entry which is preliminary data.</text>
</comment>
<evidence type="ECO:0000313" key="4">
    <source>
        <dbReference type="Proteomes" id="UP000239772"/>
    </source>
</evidence>
<evidence type="ECO:0000256" key="1">
    <source>
        <dbReference type="SAM" id="MobiDB-lite"/>
    </source>
</evidence>
<keyword evidence="2" id="KW-1133">Transmembrane helix</keyword>
<dbReference type="AlphaFoldDB" id="A0A2T1HYH9"/>
<keyword evidence="2" id="KW-0812">Transmembrane</keyword>
<organism evidence="3 4">
    <name type="scientific">Alsobacter soli</name>
    <dbReference type="NCBI Taxonomy" id="2109933"/>
    <lineage>
        <taxon>Bacteria</taxon>
        <taxon>Pseudomonadati</taxon>
        <taxon>Pseudomonadota</taxon>
        <taxon>Alphaproteobacteria</taxon>
        <taxon>Hyphomicrobiales</taxon>
        <taxon>Alsobacteraceae</taxon>
        <taxon>Alsobacter</taxon>
    </lineage>
</organism>
<name>A0A2T1HYH9_9HYPH</name>